<protein>
    <submittedName>
        <fullName evidence="2">Uncharacterized protein</fullName>
    </submittedName>
</protein>
<feature type="compositionally biased region" description="Low complexity" evidence="1">
    <location>
        <begin position="8"/>
        <end position="19"/>
    </location>
</feature>
<evidence type="ECO:0000256" key="1">
    <source>
        <dbReference type="SAM" id="MobiDB-lite"/>
    </source>
</evidence>
<accession>A0A0D2GLI5</accession>
<dbReference type="AlphaFoldDB" id="A0A0D2GLI5"/>
<name>A0A0D2GLI5_9EURO</name>
<evidence type="ECO:0000313" key="2">
    <source>
        <dbReference type="EMBL" id="KIW73264.1"/>
    </source>
</evidence>
<dbReference type="HOGENOM" id="CLU_1434273_0_0_1"/>
<dbReference type="Proteomes" id="UP000054266">
    <property type="component" value="Unassembled WGS sequence"/>
</dbReference>
<reference evidence="2 3" key="1">
    <citation type="submission" date="2015-01" db="EMBL/GenBank/DDBJ databases">
        <title>The Genome Sequence of Capronia semiimmersa CBS27337.</title>
        <authorList>
            <consortium name="The Broad Institute Genomics Platform"/>
            <person name="Cuomo C."/>
            <person name="de Hoog S."/>
            <person name="Gorbushina A."/>
            <person name="Stielow B."/>
            <person name="Teixiera M."/>
            <person name="Abouelleil A."/>
            <person name="Chapman S.B."/>
            <person name="Priest M."/>
            <person name="Young S.K."/>
            <person name="Wortman J."/>
            <person name="Nusbaum C."/>
            <person name="Birren B."/>
        </authorList>
    </citation>
    <scope>NUCLEOTIDE SEQUENCE [LARGE SCALE GENOMIC DNA]</scope>
    <source>
        <strain evidence="2 3">CBS 27337</strain>
    </source>
</reference>
<proteinExistence type="predicted"/>
<dbReference type="EMBL" id="KN846956">
    <property type="protein sequence ID" value="KIW73264.1"/>
    <property type="molecule type" value="Genomic_DNA"/>
</dbReference>
<feature type="region of interest" description="Disordered" evidence="1">
    <location>
        <begin position="1"/>
        <end position="47"/>
    </location>
</feature>
<gene>
    <name evidence="2" type="ORF">PV04_01396</name>
</gene>
<sequence length="189" mass="21013">MYNPVHILPSESSSDLLSSTKPGQVAHHTTPSFRPDDTPQPWSETPSNSAPNMCYVAPFIFIYQCDLCPSTIRASISPTHICRFGYIHDPGRAAPDVQIDTNNPHAVCDGTFTPMPDTGTPPCTLTVKSHERCSGCQDRLGVEIMPGESEDEQEREMARALLWSRWLEFIRESETGQYLSERAEWEGGG</sequence>
<keyword evidence="3" id="KW-1185">Reference proteome</keyword>
<organism evidence="2 3">
    <name type="scientific">Phialophora macrospora</name>
    <dbReference type="NCBI Taxonomy" id="1851006"/>
    <lineage>
        <taxon>Eukaryota</taxon>
        <taxon>Fungi</taxon>
        <taxon>Dikarya</taxon>
        <taxon>Ascomycota</taxon>
        <taxon>Pezizomycotina</taxon>
        <taxon>Eurotiomycetes</taxon>
        <taxon>Chaetothyriomycetidae</taxon>
        <taxon>Chaetothyriales</taxon>
        <taxon>Herpotrichiellaceae</taxon>
        <taxon>Phialophora</taxon>
    </lineage>
</organism>
<evidence type="ECO:0000313" key="3">
    <source>
        <dbReference type="Proteomes" id="UP000054266"/>
    </source>
</evidence>